<sequence>MNLSAYGIRQEEIERVYDEGEEIEKEDVIGGVMAVSIDATKVREKLGEEVIKGGKKRYEIGFKDVKIAGVSEIVYDKKQKEAKCTDTSYVSGIEHADDFFNRVWVCSPR</sequence>
<evidence type="ECO:0000313" key="1">
    <source>
        <dbReference type="EMBL" id="GAI87035.1"/>
    </source>
</evidence>
<organism evidence="1">
    <name type="scientific">marine sediment metagenome</name>
    <dbReference type="NCBI Taxonomy" id="412755"/>
    <lineage>
        <taxon>unclassified sequences</taxon>
        <taxon>metagenomes</taxon>
        <taxon>ecological metagenomes</taxon>
    </lineage>
</organism>
<comment type="caution">
    <text evidence="1">The sequence shown here is derived from an EMBL/GenBank/DDBJ whole genome shotgun (WGS) entry which is preliminary data.</text>
</comment>
<proteinExistence type="predicted"/>
<gene>
    <name evidence="1" type="ORF">S12H4_15360</name>
</gene>
<protein>
    <submittedName>
        <fullName evidence="1">Uncharacterized protein</fullName>
    </submittedName>
</protein>
<dbReference type="EMBL" id="BARW01007370">
    <property type="protein sequence ID" value="GAI87035.1"/>
    <property type="molecule type" value="Genomic_DNA"/>
</dbReference>
<reference evidence="1" key="1">
    <citation type="journal article" date="2014" name="Front. Microbiol.">
        <title>High frequency of phylogenetically diverse reductive dehalogenase-homologous genes in deep subseafloor sedimentary metagenomes.</title>
        <authorList>
            <person name="Kawai M."/>
            <person name="Futagami T."/>
            <person name="Toyoda A."/>
            <person name="Takaki Y."/>
            <person name="Nishi S."/>
            <person name="Hori S."/>
            <person name="Arai W."/>
            <person name="Tsubouchi T."/>
            <person name="Morono Y."/>
            <person name="Uchiyama I."/>
            <person name="Ito T."/>
            <person name="Fujiyama A."/>
            <person name="Inagaki F."/>
            <person name="Takami H."/>
        </authorList>
    </citation>
    <scope>NUCLEOTIDE SEQUENCE</scope>
    <source>
        <strain evidence="1">Expedition CK06-06</strain>
    </source>
</reference>
<accession>X1THJ8</accession>
<dbReference type="AlphaFoldDB" id="X1THJ8"/>
<name>X1THJ8_9ZZZZ</name>